<dbReference type="EMBL" id="BQNB010017075">
    <property type="protein sequence ID" value="GJT59061.1"/>
    <property type="molecule type" value="Genomic_DNA"/>
</dbReference>
<gene>
    <name evidence="3" type="ORF">Tco_1002594</name>
</gene>
<organism evidence="3 4">
    <name type="scientific">Tanacetum coccineum</name>
    <dbReference type="NCBI Taxonomy" id="301880"/>
    <lineage>
        <taxon>Eukaryota</taxon>
        <taxon>Viridiplantae</taxon>
        <taxon>Streptophyta</taxon>
        <taxon>Embryophyta</taxon>
        <taxon>Tracheophyta</taxon>
        <taxon>Spermatophyta</taxon>
        <taxon>Magnoliopsida</taxon>
        <taxon>eudicotyledons</taxon>
        <taxon>Gunneridae</taxon>
        <taxon>Pentapetalae</taxon>
        <taxon>asterids</taxon>
        <taxon>campanulids</taxon>
        <taxon>Asterales</taxon>
        <taxon>Asteraceae</taxon>
        <taxon>Asteroideae</taxon>
        <taxon>Anthemideae</taxon>
        <taxon>Anthemidinae</taxon>
        <taxon>Tanacetum</taxon>
    </lineage>
</organism>
<protein>
    <submittedName>
        <fullName evidence="3">Uncharacterized protein</fullName>
    </submittedName>
</protein>
<proteinExistence type="predicted"/>
<dbReference type="Proteomes" id="UP001151760">
    <property type="component" value="Unassembled WGS sequence"/>
</dbReference>
<evidence type="ECO:0000256" key="2">
    <source>
        <dbReference type="SAM" id="MobiDB-lite"/>
    </source>
</evidence>
<accession>A0ABQ5F6P5</accession>
<feature type="coiled-coil region" evidence="1">
    <location>
        <begin position="322"/>
        <end position="360"/>
    </location>
</feature>
<comment type="caution">
    <text evidence="3">The sequence shown here is derived from an EMBL/GenBank/DDBJ whole genome shotgun (WGS) entry which is preliminary data.</text>
</comment>
<keyword evidence="1" id="KW-0175">Coiled coil</keyword>
<feature type="compositionally biased region" description="Low complexity" evidence="2">
    <location>
        <begin position="93"/>
        <end position="102"/>
    </location>
</feature>
<sequence>MVKNLEGGVKFLMYPRFVQVFLDKQVEGMSKHKEIYDTPSHTEKVFPNMKREGKGFSGRDTPLFPTMMVQAQQEEGEGSTIPTDPHPTPSITQPSSSQPQQKQKPRRKQRKDSGPIEPITEEATNEEHVSTPSYDPPQSGEDRMQLNKLMNLCTKLFDRVLALENTNTSQAIEIATLKEMIKKLEKKRRSRTYKPKRLYKVGLSRRIKSSDEASLGAKEDASKQGRKIIDIDADAEVTLMDETQGMNDDNLMFDTGVLDEQEVEVEKVVSTAKVTTASATITTAATTITPASTRPKAKGIAKDKGKAKMIDPEKPLKKKDLIAFDEEVARNLKAQLQAELEEEEKLARQREEEANIALIES</sequence>
<name>A0ABQ5F6P5_9ASTR</name>
<evidence type="ECO:0000313" key="3">
    <source>
        <dbReference type="EMBL" id="GJT59061.1"/>
    </source>
</evidence>
<reference evidence="3" key="1">
    <citation type="journal article" date="2022" name="Int. J. Mol. Sci.">
        <title>Draft Genome of Tanacetum Coccineum: Genomic Comparison of Closely Related Tanacetum-Family Plants.</title>
        <authorList>
            <person name="Yamashiro T."/>
            <person name="Shiraishi A."/>
            <person name="Nakayama K."/>
            <person name="Satake H."/>
        </authorList>
    </citation>
    <scope>NUCLEOTIDE SEQUENCE</scope>
</reference>
<feature type="region of interest" description="Disordered" evidence="2">
    <location>
        <begin position="72"/>
        <end position="142"/>
    </location>
</feature>
<evidence type="ECO:0000256" key="1">
    <source>
        <dbReference type="SAM" id="Coils"/>
    </source>
</evidence>
<keyword evidence="4" id="KW-1185">Reference proteome</keyword>
<reference evidence="3" key="2">
    <citation type="submission" date="2022-01" db="EMBL/GenBank/DDBJ databases">
        <authorList>
            <person name="Yamashiro T."/>
            <person name="Shiraishi A."/>
            <person name="Satake H."/>
            <person name="Nakayama K."/>
        </authorList>
    </citation>
    <scope>NUCLEOTIDE SEQUENCE</scope>
</reference>
<evidence type="ECO:0000313" key="4">
    <source>
        <dbReference type="Proteomes" id="UP001151760"/>
    </source>
</evidence>